<dbReference type="FunCoup" id="A0A6P8YP94">
    <property type="interactions" value="50"/>
</dbReference>
<proteinExistence type="inferred from homology"/>
<feature type="region of interest" description="Disordered" evidence="9">
    <location>
        <begin position="1"/>
        <end position="32"/>
    </location>
</feature>
<comment type="subcellular location">
    <subcellularLocation>
        <location evidence="1">Secreted</location>
    </subcellularLocation>
</comment>
<dbReference type="FunFam" id="2.10.90.10:FF:000005">
    <property type="entry name" value="Inhibin beta A chain"/>
    <property type="match status" value="1"/>
</dbReference>
<evidence type="ECO:0000256" key="4">
    <source>
        <dbReference type="ARBA" id="ARBA00022729"/>
    </source>
</evidence>
<evidence type="ECO:0000256" key="8">
    <source>
        <dbReference type="RuleBase" id="RU000354"/>
    </source>
</evidence>
<keyword evidence="4" id="KW-0732">Signal</keyword>
<sequence length="516" mass="58309">MWHGPHWRRGYSRGPQLQPQGQQGQPHPLGPRAVRPVPSLLLLLLTAASLAALAALASAQPPSQVPAPMAAPMALSAPATVNHHRNHKRHHRRTHGHSAQGGPQVEAPSRATRAHWQEDEASAQACPNCILQHQTQLKLSEQQQQQQQQQRNMTSDSLRLEAIKYKILFKLGLKGKPNVTHAVPRKVAEGLVEEMMATPKDNHHHHHHLGTTTKRGHHHDQHDHHEHGQEPDDFYGRASEIIAFAEPGHELNGQTLLEFSLAREEEGLPIQEATLWVRVDTRRSLRKVADRNLTLWVFRVHGKHFNTTHVSDEVFDSQTSIAGKLAVPLSDLGWKKLNLTRAVQHWYSEGSGSRGRLRLLVDCSGCGELVEATLFRPEGPTDDRRRPFLVVKTEPPSKRVRRRAVACSGAMPGECCKQDLYVSFKDLGWDDWIIAPGGYRANYCRGNCSHYRTPDTYHNYHSHVLEEYRRLNKLVDMQPCCAPLRFSSMSLIYFDMDNNIIKRDLPKMVVEECGCP</sequence>
<feature type="compositionally biased region" description="Basic and acidic residues" evidence="9">
    <location>
        <begin position="220"/>
        <end position="230"/>
    </location>
</feature>
<feature type="compositionally biased region" description="Basic residues" evidence="9">
    <location>
        <begin position="202"/>
        <end position="219"/>
    </location>
</feature>
<keyword evidence="6" id="KW-1015">Disulfide bond</keyword>
<dbReference type="Pfam" id="PF00019">
    <property type="entry name" value="TGF_beta"/>
    <property type="match status" value="1"/>
</dbReference>
<dbReference type="GeneID" id="117643739"/>
<evidence type="ECO:0000256" key="3">
    <source>
        <dbReference type="ARBA" id="ARBA00022525"/>
    </source>
</evidence>
<dbReference type="Pfam" id="PF00688">
    <property type="entry name" value="TGFb_propeptide"/>
    <property type="match status" value="1"/>
</dbReference>
<keyword evidence="5 8" id="KW-0339">Growth factor</keyword>
<evidence type="ECO:0000256" key="9">
    <source>
        <dbReference type="SAM" id="MobiDB-lite"/>
    </source>
</evidence>
<protein>
    <submittedName>
        <fullName evidence="12">Inhibin beta chain isoform X1</fullName>
    </submittedName>
</protein>
<dbReference type="SMART" id="SM00204">
    <property type="entry name" value="TGFB"/>
    <property type="match status" value="1"/>
</dbReference>
<dbReference type="PROSITE" id="PS51362">
    <property type="entry name" value="TGF_BETA_2"/>
    <property type="match status" value="1"/>
</dbReference>
<name>A0A6P8YP94_THRPL</name>
<dbReference type="PROSITE" id="PS00250">
    <property type="entry name" value="TGF_BETA_1"/>
    <property type="match status" value="1"/>
</dbReference>
<keyword evidence="11" id="KW-1185">Reference proteome</keyword>
<dbReference type="SUPFAM" id="SSF57501">
    <property type="entry name" value="Cystine-knot cytokines"/>
    <property type="match status" value="1"/>
</dbReference>
<dbReference type="OrthoDB" id="6516235at2759"/>
<comment type="similarity">
    <text evidence="2 8">Belongs to the TGF-beta family.</text>
</comment>
<dbReference type="PRINTS" id="PR00669">
    <property type="entry name" value="INHIBINA"/>
</dbReference>
<evidence type="ECO:0000256" key="6">
    <source>
        <dbReference type="ARBA" id="ARBA00023157"/>
    </source>
</evidence>
<dbReference type="GO" id="GO:0005125">
    <property type="term" value="F:cytokine activity"/>
    <property type="evidence" value="ECO:0007669"/>
    <property type="project" value="TreeGrafter"/>
</dbReference>
<dbReference type="InterPro" id="IPR001839">
    <property type="entry name" value="TGF-b_C"/>
</dbReference>
<feature type="compositionally biased region" description="Basic residues" evidence="9">
    <location>
        <begin position="1"/>
        <end position="11"/>
    </location>
</feature>
<evidence type="ECO:0000313" key="12">
    <source>
        <dbReference type="RefSeq" id="XP_034238696.1"/>
    </source>
</evidence>
<dbReference type="InterPro" id="IPR029034">
    <property type="entry name" value="Cystine-knot_cytokine"/>
</dbReference>
<organism evidence="12">
    <name type="scientific">Thrips palmi</name>
    <name type="common">Melon thrips</name>
    <dbReference type="NCBI Taxonomy" id="161013"/>
    <lineage>
        <taxon>Eukaryota</taxon>
        <taxon>Metazoa</taxon>
        <taxon>Ecdysozoa</taxon>
        <taxon>Arthropoda</taxon>
        <taxon>Hexapoda</taxon>
        <taxon>Insecta</taxon>
        <taxon>Pterygota</taxon>
        <taxon>Neoptera</taxon>
        <taxon>Paraneoptera</taxon>
        <taxon>Thysanoptera</taxon>
        <taxon>Terebrantia</taxon>
        <taxon>Thripoidea</taxon>
        <taxon>Thripidae</taxon>
        <taxon>Thrips</taxon>
    </lineage>
</organism>
<feature type="region of interest" description="Disordered" evidence="9">
    <location>
        <begin position="80"/>
        <end position="120"/>
    </location>
</feature>
<dbReference type="KEGG" id="tpal:117643739"/>
<dbReference type="InParanoid" id="A0A6P8YP94"/>
<accession>A0A6P8YP94</accession>
<evidence type="ECO:0000256" key="5">
    <source>
        <dbReference type="ARBA" id="ARBA00023030"/>
    </source>
</evidence>
<keyword evidence="7" id="KW-0325">Glycoprotein</keyword>
<dbReference type="CTD" id="43826"/>
<dbReference type="GO" id="GO:0005615">
    <property type="term" value="C:extracellular space"/>
    <property type="evidence" value="ECO:0007669"/>
    <property type="project" value="TreeGrafter"/>
</dbReference>
<evidence type="ECO:0000259" key="10">
    <source>
        <dbReference type="PROSITE" id="PS51362"/>
    </source>
</evidence>
<dbReference type="InterPro" id="IPR017948">
    <property type="entry name" value="TGFb_CS"/>
</dbReference>
<reference evidence="12" key="1">
    <citation type="submission" date="2025-08" db="UniProtKB">
        <authorList>
            <consortium name="RefSeq"/>
        </authorList>
    </citation>
    <scope>IDENTIFICATION</scope>
    <source>
        <tissue evidence="12">Total insect</tissue>
    </source>
</reference>
<dbReference type="Gene3D" id="2.10.90.10">
    <property type="entry name" value="Cystine-knot cytokines"/>
    <property type="match status" value="1"/>
</dbReference>
<evidence type="ECO:0000256" key="1">
    <source>
        <dbReference type="ARBA" id="ARBA00004613"/>
    </source>
</evidence>
<dbReference type="RefSeq" id="XP_034238696.1">
    <property type="nucleotide sequence ID" value="XM_034382805.1"/>
</dbReference>
<gene>
    <name evidence="12" type="primary">LOC117643739</name>
</gene>
<feature type="domain" description="TGF-beta family profile" evidence="10">
    <location>
        <begin position="399"/>
        <end position="516"/>
    </location>
</feature>
<feature type="compositionally biased region" description="Low complexity" evidence="9">
    <location>
        <begin position="14"/>
        <end position="32"/>
    </location>
</feature>
<feature type="region of interest" description="Disordered" evidence="9">
    <location>
        <begin position="200"/>
        <end position="233"/>
    </location>
</feature>
<keyword evidence="3" id="KW-0964">Secreted</keyword>
<feature type="compositionally biased region" description="Basic residues" evidence="9">
    <location>
        <begin position="82"/>
        <end position="96"/>
    </location>
</feature>
<dbReference type="Gene3D" id="2.60.120.970">
    <property type="match status" value="1"/>
</dbReference>
<dbReference type="PANTHER" id="PTHR11848:SF309">
    <property type="entry name" value="INHIBIN BETA CHAIN"/>
    <property type="match status" value="1"/>
</dbReference>
<dbReference type="CDD" id="cd13752">
    <property type="entry name" value="TGF_beta_INHB"/>
    <property type="match status" value="1"/>
</dbReference>
<dbReference type="InterPro" id="IPR015615">
    <property type="entry name" value="TGF-beta-rel"/>
</dbReference>
<evidence type="ECO:0000313" key="11">
    <source>
        <dbReference type="Proteomes" id="UP000515158"/>
    </source>
</evidence>
<dbReference type="Proteomes" id="UP000515158">
    <property type="component" value="Unplaced"/>
</dbReference>
<dbReference type="GO" id="GO:0008083">
    <property type="term" value="F:growth factor activity"/>
    <property type="evidence" value="ECO:0007669"/>
    <property type="project" value="UniProtKB-KW"/>
</dbReference>
<evidence type="ECO:0000256" key="7">
    <source>
        <dbReference type="ARBA" id="ARBA00023180"/>
    </source>
</evidence>
<evidence type="ECO:0000256" key="2">
    <source>
        <dbReference type="ARBA" id="ARBA00006656"/>
    </source>
</evidence>
<dbReference type="PANTHER" id="PTHR11848">
    <property type="entry name" value="TGF-BETA FAMILY"/>
    <property type="match status" value="1"/>
</dbReference>
<dbReference type="InterPro" id="IPR001111">
    <property type="entry name" value="TGF-b_propeptide"/>
</dbReference>
<dbReference type="AlphaFoldDB" id="A0A6P8YP94"/>